<sequence length="34" mass="4063">MDIYAEATEEKKQNNGCILRWAYEDFHLTTEITK</sequence>
<name>A0ABV2M6U1_9FIRM</name>
<accession>A0ABV2M6U1</accession>
<proteinExistence type="predicted"/>
<dbReference type="Proteomes" id="UP001549106">
    <property type="component" value="Unassembled WGS sequence"/>
</dbReference>
<keyword evidence="2" id="KW-1185">Reference proteome</keyword>
<organism evidence="1 2">
    <name type="scientific">Blautia caecimuris</name>
    <dbReference type="NCBI Taxonomy" id="1796615"/>
    <lineage>
        <taxon>Bacteria</taxon>
        <taxon>Bacillati</taxon>
        <taxon>Bacillota</taxon>
        <taxon>Clostridia</taxon>
        <taxon>Lachnospirales</taxon>
        <taxon>Lachnospiraceae</taxon>
        <taxon>Blautia</taxon>
    </lineage>
</organism>
<protein>
    <submittedName>
        <fullName evidence="1">Uncharacterized protein</fullName>
    </submittedName>
</protein>
<gene>
    <name evidence="1" type="ORF">ABID24_003448</name>
</gene>
<comment type="caution">
    <text evidence="1">The sequence shown here is derived from an EMBL/GenBank/DDBJ whole genome shotgun (WGS) entry which is preliminary data.</text>
</comment>
<reference evidence="1 2" key="1">
    <citation type="submission" date="2024-06" db="EMBL/GenBank/DDBJ databases">
        <title>Genomic Encyclopedia of Type Strains, Phase IV (KMG-IV): sequencing the most valuable type-strain genomes for metagenomic binning, comparative biology and taxonomic classification.</title>
        <authorList>
            <person name="Goeker M."/>
        </authorList>
    </citation>
    <scope>NUCLEOTIDE SEQUENCE [LARGE SCALE GENOMIC DNA]</scope>
    <source>
        <strain evidence="1 2">DSM 29492</strain>
    </source>
</reference>
<evidence type="ECO:0000313" key="2">
    <source>
        <dbReference type="Proteomes" id="UP001549106"/>
    </source>
</evidence>
<dbReference type="EMBL" id="JBEPMJ010000039">
    <property type="protein sequence ID" value="MET3752178.1"/>
    <property type="molecule type" value="Genomic_DNA"/>
</dbReference>
<evidence type="ECO:0000313" key="1">
    <source>
        <dbReference type="EMBL" id="MET3752178.1"/>
    </source>
</evidence>